<dbReference type="EMBL" id="JACOOJ010000022">
    <property type="protein sequence ID" value="MBC5633651.1"/>
    <property type="molecule type" value="Genomic_DNA"/>
</dbReference>
<dbReference type="RefSeq" id="WP_186930358.1">
    <property type="nucleotide sequence ID" value="NZ_JACOOJ010000022.1"/>
</dbReference>
<keyword evidence="1" id="KW-0812">Transmembrane</keyword>
<sequence>MTNERQQGYLVENTLLIIVELLLLTATLFSILGLAAGSVRLSNTLLPTNVFDYEGWLCYVFGTMGVVGFLFGIFAAIRGIFTTDVKSYEVSAKGASRTSDGCMAQLMGVFLTPVLFGFMAYALAYYLFWVILEAGAYLLPYIIGGLLAVGSVVYAVKMWRRRKTMQIKKQVIISLIILLLYGGMAFFFTNGISLNEGMQQITDVVNPVWKNVLKENSPSAKKADSKMFDDFLKRFTSDMEFQYAHVKFPIGNLEFLDPEADPQGVIETKRTPFTKELWILRSKESFDSMNESTIKAGFKRINDKKVVWSLMYSEIGSGSYSECFTFEYMDGSWYVTQGDYDFGTDLPTYEEQVEAVISMNESMTVKK</sequence>
<evidence type="ECO:0000313" key="2">
    <source>
        <dbReference type="EMBL" id="MBC5633651.1"/>
    </source>
</evidence>
<dbReference type="Gene3D" id="3.10.450.410">
    <property type="match status" value="1"/>
</dbReference>
<gene>
    <name evidence="2" type="ORF">H8S65_12865</name>
</gene>
<dbReference type="InterPro" id="IPR054298">
    <property type="entry name" value="BACOVA_00961-like"/>
</dbReference>
<feature type="transmembrane region" description="Helical" evidence="1">
    <location>
        <begin position="138"/>
        <end position="159"/>
    </location>
</feature>
<accession>A0ABR7DQI2</accession>
<feature type="transmembrane region" description="Helical" evidence="1">
    <location>
        <begin position="171"/>
        <end position="189"/>
    </location>
</feature>
<organism evidence="2 3">
    <name type="scientific">Parabacteroides hominis</name>
    <dbReference type="NCBI Taxonomy" id="2763057"/>
    <lineage>
        <taxon>Bacteria</taxon>
        <taxon>Pseudomonadati</taxon>
        <taxon>Bacteroidota</taxon>
        <taxon>Bacteroidia</taxon>
        <taxon>Bacteroidales</taxon>
        <taxon>Tannerellaceae</taxon>
        <taxon>Parabacteroides</taxon>
    </lineage>
</organism>
<keyword evidence="1" id="KW-1133">Transmembrane helix</keyword>
<feature type="transmembrane region" description="Helical" evidence="1">
    <location>
        <begin position="56"/>
        <end position="81"/>
    </location>
</feature>
<proteinExistence type="predicted"/>
<keyword evidence="3" id="KW-1185">Reference proteome</keyword>
<name>A0ABR7DQI2_9BACT</name>
<evidence type="ECO:0000256" key="1">
    <source>
        <dbReference type="SAM" id="Phobius"/>
    </source>
</evidence>
<reference evidence="2 3" key="1">
    <citation type="submission" date="2020-08" db="EMBL/GenBank/DDBJ databases">
        <title>Genome public.</title>
        <authorList>
            <person name="Liu C."/>
            <person name="Sun Q."/>
        </authorList>
    </citation>
    <scope>NUCLEOTIDE SEQUENCE [LARGE SCALE GENOMIC DNA]</scope>
    <source>
        <strain evidence="2 3">NSJ-79</strain>
    </source>
</reference>
<evidence type="ECO:0000313" key="3">
    <source>
        <dbReference type="Proteomes" id="UP000651475"/>
    </source>
</evidence>
<dbReference type="Pfam" id="PF22057">
    <property type="entry name" value="BACOVA_00961-like"/>
    <property type="match status" value="1"/>
</dbReference>
<comment type="caution">
    <text evidence="2">The sequence shown here is derived from an EMBL/GenBank/DDBJ whole genome shotgun (WGS) entry which is preliminary data.</text>
</comment>
<protein>
    <submittedName>
        <fullName evidence="2">Uncharacterized protein</fullName>
    </submittedName>
</protein>
<feature type="transmembrane region" description="Helical" evidence="1">
    <location>
        <begin position="102"/>
        <end position="132"/>
    </location>
</feature>
<dbReference type="Proteomes" id="UP000651475">
    <property type="component" value="Unassembled WGS sequence"/>
</dbReference>
<keyword evidence="1" id="KW-0472">Membrane</keyword>
<feature type="transmembrane region" description="Helical" evidence="1">
    <location>
        <begin position="15"/>
        <end position="36"/>
    </location>
</feature>